<sequence>MQINKCETPKGLVISDKPCGTDATQIDIKKPTSSGIGMTAEGDWSKVTASNKRRELQRKISGREEAIARLERQRERELRILRSKRRRAANNLAGATWEQSIATEMNAVIEKYNALIEGERAEIAYLRERLRDLDV</sequence>
<evidence type="ECO:0000256" key="1">
    <source>
        <dbReference type="SAM" id="Coils"/>
    </source>
</evidence>
<dbReference type="AlphaFoldDB" id="A0A7W4W7L1"/>
<proteinExistence type="predicted"/>
<keyword evidence="3" id="KW-1185">Reference proteome</keyword>
<comment type="caution">
    <text evidence="2">The sequence shown here is derived from an EMBL/GenBank/DDBJ whole genome shotgun (WGS) entry which is preliminary data.</text>
</comment>
<feature type="coiled-coil region" evidence="1">
    <location>
        <begin position="53"/>
        <end position="129"/>
    </location>
</feature>
<dbReference type="EMBL" id="JACHWY010000004">
    <property type="protein sequence ID" value="MBB3048865.1"/>
    <property type="molecule type" value="Genomic_DNA"/>
</dbReference>
<evidence type="ECO:0000313" key="2">
    <source>
        <dbReference type="EMBL" id="MBB3048865.1"/>
    </source>
</evidence>
<reference evidence="2 3" key="1">
    <citation type="submission" date="2020-08" db="EMBL/GenBank/DDBJ databases">
        <title>Genomic Encyclopedia of Type Strains, Phase III (KMG-III): the genomes of soil and plant-associated and newly described type strains.</title>
        <authorList>
            <person name="Whitman W."/>
        </authorList>
    </citation>
    <scope>NUCLEOTIDE SEQUENCE [LARGE SCALE GENOMIC DNA]</scope>
    <source>
        <strain evidence="2 3">CECT 8654</strain>
    </source>
</reference>
<name>A0A7W4W7L1_9GAMM</name>
<dbReference type="RefSeq" id="WP_183411658.1">
    <property type="nucleotide sequence ID" value="NZ_JACHWY010000004.1"/>
</dbReference>
<accession>A0A7W4W7L1</accession>
<organism evidence="2 3">
    <name type="scientific">Litorivivens lipolytica</name>
    <dbReference type="NCBI Taxonomy" id="1524264"/>
    <lineage>
        <taxon>Bacteria</taxon>
        <taxon>Pseudomonadati</taxon>
        <taxon>Pseudomonadota</taxon>
        <taxon>Gammaproteobacteria</taxon>
        <taxon>Litorivivens</taxon>
    </lineage>
</organism>
<keyword evidence="1" id="KW-0175">Coiled coil</keyword>
<protein>
    <submittedName>
        <fullName evidence="2">Uncharacterized protein</fullName>
    </submittedName>
</protein>
<dbReference type="Proteomes" id="UP000537130">
    <property type="component" value="Unassembled WGS sequence"/>
</dbReference>
<evidence type="ECO:0000313" key="3">
    <source>
        <dbReference type="Proteomes" id="UP000537130"/>
    </source>
</evidence>
<gene>
    <name evidence="2" type="ORF">FHR99_003139</name>
</gene>